<comment type="caution">
    <text evidence="1">The sequence shown here is derived from an EMBL/GenBank/DDBJ whole genome shotgun (WGS) entry which is preliminary data.</text>
</comment>
<dbReference type="Proteomes" id="UP001280121">
    <property type="component" value="Unassembled WGS sequence"/>
</dbReference>
<keyword evidence="2" id="KW-1185">Reference proteome</keyword>
<accession>A0AAD9TZC4</accession>
<sequence length="89" mass="10069">MMKMKKINGQEEREREARSCAGTPRLLLLQGLKETLLTEPLCLLSEGETLLPNQMENVPCFALRFNKGTPQCLLTKKLSAITHVFVETH</sequence>
<reference evidence="1" key="1">
    <citation type="journal article" date="2023" name="Plant J.">
        <title>Genome sequences and population genomics provide insights into the demographic history, inbreeding, and mutation load of two 'living fossil' tree species of Dipteronia.</title>
        <authorList>
            <person name="Feng Y."/>
            <person name="Comes H.P."/>
            <person name="Chen J."/>
            <person name="Zhu S."/>
            <person name="Lu R."/>
            <person name="Zhang X."/>
            <person name="Li P."/>
            <person name="Qiu J."/>
            <person name="Olsen K.M."/>
            <person name="Qiu Y."/>
        </authorList>
    </citation>
    <scope>NUCLEOTIDE SEQUENCE</scope>
    <source>
        <strain evidence="1">KIB01</strain>
    </source>
</reference>
<evidence type="ECO:0000313" key="2">
    <source>
        <dbReference type="Proteomes" id="UP001280121"/>
    </source>
</evidence>
<protein>
    <submittedName>
        <fullName evidence="1">Uncharacterized protein</fullName>
    </submittedName>
</protein>
<dbReference type="EMBL" id="JANJYI010000006">
    <property type="protein sequence ID" value="KAK2644494.1"/>
    <property type="molecule type" value="Genomic_DNA"/>
</dbReference>
<dbReference type="AlphaFoldDB" id="A0AAD9TZC4"/>
<gene>
    <name evidence="1" type="ORF">Ddye_019689</name>
</gene>
<name>A0AAD9TZC4_9ROSI</name>
<proteinExistence type="predicted"/>
<evidence type="ECO:0000313" key="1">
    <source>
        <dbReference type="EMBL" id="KAK2644494.1"/>
    </source>
</evidence>
<organism evidence="1 2">
    <name type="scientific">Dipteronia dyeriana</name>
    <dbReference type="NCBI Taxonomy" id="168575"/>
    <lineage>
        <taxon>Eukaryota</taxon>
        <taxon>Viridiplantae</taxon>
        <taxon>Streptophyta</taxon>
        <taxon>Embryophyta</taxon>
        <taxon>Tracheophyta</taxon>
        <taxon>Spermatophyta</taxon>
        <taxon>Magnoliopsida</taxon>
        <taxon>eudicotyledons</taxon>
        <taxon>Gunneridae</taxon>
        <taxon>Pentapetalae</taxon>
        <taxon>rosids</taxon>
        <taxon>malvids</taxon>
        <taxon>Sapindales</taxon>
        <taxon>Sapindaceae</taxon>
        <taxon>Hippocastanoideae</taxon>
        <taxon>Acereae</taxon>
        <taxon>Dipteronia</taxon>
    </lineage>
</organism>